<reference evidence="1" key="1">
    <citation type="submission" date="2020-05" db="EMBL/GenBank/DDBJ databases">
        <authorList>
            <person name="Chiriac C."/>
            <person name="Salcher M."/>
            <person name="Ghai R."/>
            <person name="Kavagutti S V."/>
        </authorList>
    </citation>
    <scope>NUCLEOTIDE SEQUENCE</scope>
</reference>
<sequence length="305" mass="33305">MLECLAIQDKRLSDRALLGHCFEGSDRHVDATDHLGRVDEISRSAGQGGDRVDVGVSNRAGAFGTPHRYFDCANGGGEGLLRGSPAAHPSEQLLTLAHVSRQALRLDLSGRQPLGDSCNGIRDRRRDRLGRRLRVAERRMGVGKRLIVRIDPPDELLNAVTKPIGSSLDLELGGLALDICPLLETREHAGREHLLQDRLTFGALRLEELGEFTLRQHDRLEELALVESDDRLDLDLSLAVCLRDEVPAMLTGRTPELNRRSRGDLLTFAVAPGPHEFRGAAHAVASGCGAELDFGKGLDRCVSET</sequence>
<name>A0A6J7PN30_9ZZZZ</name>
<dbReference type="EMBL" id="CAFBPD010000099">
    <property type="protein sequence ID" value="CAB5006598.1"/>
    <property type="molecule type" value="Genomic_DNA"/>
</dbReference>
<proteinExistence type="predicted"/>
<dbReference type="AlphaFoldDB" id="A0A6J7PN30"/>
<protein>
    <submittedName>
        <fullName evidence="1">Unannotated protein</fullName>
    </submittedName>
</protein>
<accession>A0A6J7PN30</accession>
<gene>
    <name evidence="1" type="ORF">UFOPK4061_00663</name>
</gene>
<organism evidence="1">
    <name type="scientific">freshwater metagenome</name>
    <dbReference type="NCBI Taxonomy" id="449393"/>
    <lineage>
        <taxon>unclassified sequences</taxon>
        <taxon>metagenomes</taxon>
        <taxon>ecological metagenomes</taxon>
    </lineage>
</organism>
<evidence type="ECO:0000313" key="1">
    <source>
        <dbReference type="EMBL" id="CAB5006598.1"/>
    </source>
</evidence>